<proteinExistence type="predicted"/>
<name>G5JWR4_9STRE</name>
<accession>G5JWR4</accession>
<protein>
    <submittedName>
        <fullName evidence="1">Uncharacterized protein</fullName>
    </submittedName>
</protein>
<evidence type="ECO:0000313" key="2">
    <source>
        <dbReference type="Proteomes" id="UP000003573"/>
    </source>
</evidence>
<evidence type="ECO:0000313" key="1">
    <source>
        <dbReference type="EMBL" id="EHJ51824.1"/>
    </source>
</evidence>
<sequence length="44" mass="5126">MLVAYYNDSFTILKMKGYLSVGYLSLYQKNKPNRMTGLGWEIAF</sequence>
<organism evidence="1 2">
    <name type="scientific">Streptococcus macacae NCTC 11558</name>
    <dbReference type="NCBI Taxonomy" id="764298"/>
    <lineage>
        <taxon>Bacteria</taxon>
        <taxon>Bacillati</taxon>
        <taxon>Bacillota</taxon>
        <taxon>Bacilli</taxon>
        <taxon>Lactobacillales</taxon>
        <taxon>Streptococcaceae</taxon>
        <taxon>Streptococcus</taxon>
    </lineage>
</organism>
<reference evidence="1 2" key="1">
    <citation type="journal article" date="2014" name="Int. J. Syst. Evol. Microbiol.">
        <title>Phylogenomics and the dynamic genome evolution of the genus Streptococcus.</title>
        <authorList>
            <consortium name="The Broad Institute Genome Sequencing Platform"/>
            <person name="Richards V.P."/>
            <person name="Palmer S.R."/>
            <person name="Pavinski Bitar P.D."/>
            <person name="Qin X."/>
            <person name="Weinstock G.M."/>
            <person name="Highlander S.K."/>
            <person name="Town C.D."/>
            <person name="Burne R.A."/>
            <person name="Stanhope M.J."/>
        </authorList>
    </citation>
    <scope>NUCLEOTIDE SEQUENCE [LARGE SCALE GENOMIC DNA]</scope>
    <source>
        <strain evidence="1 2">NCTC 11558</strain>
    </source>
</reference>
<keyword evidence="2" id="KW-1185">Reference proteome</keyword>
<dbReference type="Proteomes" id="UP000003573">
    <property type="component" value="Unassembled WGS sequence"/>
</dbReference>
<dbReference type="EMBL" id="AEUW02000001">
    <property type="protein sequence ID" value="EHJ51824.1"/>
    <property type="molecule type" value="Genomic_DNA"/>
</dbReference>
<comment type="caution">
    <text evidence="1">The sequence shown here is derived from an EMBL/GenBank/DDBJ whole genome shotgun (WGS) entry which is preliminary data.</text>
</comment>
<gene>
    <name evidence="1" type="ORF">STRMA_1201</name>
</gene>
<dbReference type="AlphaFoldDB" id="G5JWR4"/>